<evidence type="ECO:0000313" key="3">
    <source>
        <dbReference type="EMBL" id="EAY31237.1"/>
    </source>
</evidence>
<dbReference type="AlphaFoldDB" id="A1ZDS9"/>
<name>A1ZDS9_MICM2</name>
<sequence length="402" mass="46328">MKTKKTIFIVCLTAIFSWLVIGCGEKKEQSASDRAQEFSNRLIKVINEFENERTQALEVITISNARMGKDMSSSNMSAKKKADNYERDWKKIAVSVKAMEAKFNAIEQSSKAYFNQLYSINESISSDDLRKKEFSKNTALKKNWDKVYQKAQQDMRNIKTVLEEGNDLHKVLISSVMRSKITDNVSQMHNISSRARKVVKELSSFSVESKKILQGGFTSYRTPKNKATESTNQHRKNQETSGEQPDPTPKVNNDAPLIEVLSNEINASSYLSTDGFVYKPANVNDNDLKTWWSPKRDDFSTNWLQVIFDSAEPIRAIEVHGGSHYPDYPKHGDIFRMNHRVKTATLEFSDGSKETIRLKDIDAVQEFQFRPRNTRYIILKVKTWYPSERWKDICVSHFKAFK</sequence>
<dbReference type="InterPro" id="IPR008979">
    <property type="entry name" value="Galactose-bd-like_sf"/>
</dbReference>
<dbReference type="NCBIfam" id="NF047619">
    <property type="entry name" value="NADase_discoid"/>
    <property type="match status" value="1"/>
</dbReference>
<dbReference type="EMBL" id="AAWS01000003">
    <property type="protein sequence ID" value="EAY31237.1"/>
    <property type="molecule type" value="Genomic_DNA"/>
</dbReference>
<dbReference type="SUPFAM" id="SSF49785">
    <property type="entry name" value="Galactose-binding domain-like"/>
    <property type="match status" value="1"/>
</dbReference>
<proteinExistence type="predicted"/>
<evidence type="ECO:0000313" key="4">
    <source>
        <dbReference type="Proteomes" id="UP000004095"/>
    </source>
</evidence>
<protein>
    <submittedName>
        <fullName evidence="3">F5/8 type C domain protein</fullName>
    </submittedName>
</protein>
<dbReference type="InterPro" id="IPR057561">
    <property type="entry name" value="NADase_transloc"/>
</dbReference>
<dbReference type="Proteomes" id="UP000004095">
    <property type="component" value="Unassembled WGS sequence"/>
</dbReference>
<dbReference type="RefSeq" id="WP_002693760.1">
    <property type="nucleotide sequence ID" value="NZ_AAWS01000003.1"/>
</dbReference>
<evidence type="ECO:0000256" key="1">
    <source>
        <dbReference type="SAM" id="MobiDB-lite"/>
    </source>
</evidence>
<feature type="region of interest" description="Disordered" evidence="1">
    <location>
        <begin position="218"/>
        <end position="254"/>
    </location>
</feature>
<accession>A1ZDS9</accession>
<dbReference type="Pfam" id="PF25302">
    <property type="entry name" value="NADase_transloc"/>
    <property type="match status" value="1"/>
</dbReference>
<evidence type="ECO:0000259" key="2">
    <source>
        <dbReference type="Pfam" id="PF25302"/>
    </source>
</evidence>
<dbReference type="eggNOG" id="ENOG5033DI1">
    <property type="taxonomic scope" value="Bacteria"/>
</dbReference>
<organism evidence="3 4">
    <name type="scientific">Microscilla marina ATCC 23134</name>
    <dbReference type="NCBI Taxonomy" id="313606"/>
    <lineage>
        <taxon>Bacteria</taxon>
        <taxon>Pseudomonadati</taxon>
        <taxon>Bacteroidota</taxon>
        <taxon>Cytophagia</taxon>
        <taxon>Cytophagales</taxon>
        <taxon>Microscillaceae</taxon>
        <taxon>Microscilla</taxon>
    </lineage>
</organism>
<comment type="caution">
    <text evidence="3">The sequence shown here is derived from an EMBL/GenBank/DDBJ whole genome shotgun (WGS) entry which is preliminary data.</text>
</comment>
<feature type="domain" description="NAD glycohydrolase translocation F5/8 type C" evidence="2">
    <location>
        <begin position="263"/>
        <end position="397"/>
    </location>
</feature>
<dbReference type="Gene3D" id="2.60.120.260">
    <property type="entry name" value="Galactose-binding domain-like"/>
    <property type="match status" value="1"/>
</dbReference>
<dbReference type="OrthoDB" id="321999at2"/>
<reference evidence="3 4" key="1">
    <citation type="submission" date="2007-01" db="EMBL/GenBank/DDBJ databases">
        <authorList>
            <person name="Haygood M."/>
            <person name="Podell S."/>
            <person name="Anderson C."/>
            <person name="Hopkinson B."/>
            <person name="Roe K."/>
            <person name="Barbeau K."/>
            <person name="Gaasterland T."/>
            <person name="Ferriera S."/>
            <person name="Johnson J."/>
            <person name="Kravitz S."/>
            <person name="Beeson K."/>
            <person name="Sutton G."/>
            <person name="Rogers Y.-H."/>
            <person name="Friedman R."/>
            <person name="Frazier M."/>
            <person name="Venter J.C."/>
        </authorList>
    </citation>
    <scope>NUCLEOTIDE SEQUENCE [LARGE SCALE GENOMIC DNA]</scope>
    <source>
        <strain evidence="3 4">ATCC 23134</strain>
    </source>
</reference>
<keyword evidence="4" id="KW-1185">Reference proteome</keyword>
<dbReference type="PROSITE" id="PS51257">
    <property type="entry name" value="PROKAR_LIPOPROTEIN"/>
    <property type="match status" value="1"/>
</dbReference>
<gene>
    <name evidence="3" type="ORF">M23134_04070</name>
</gene>